<dbReference type="Pfam" id="PF00067">
    <property type="entry name" value="p450"/>
    <property type="match status" value="1"/>
</dbReference>
<proteinExistence type="inferred from homology"/>
<reference evidence="9" key="1">
    <citation type="journal article" date="2017" name="Genome Biol.">
        <title>Comparative genomics reveals high biological diversity and specific adaptations in the industrially and medically important fungal genus Aspergillus.</title>
        <authorList>
            <person name="de Vries R.P."/>
            <person name="Riley R."/>
            <person name="Wiebenga A."/>
            <person name="Aguilar-Osorio G."/>
            <person name="Amillis S."/>
            <person name="Uchima C.A."/>
            <person name="Anderluh G."/>
            <person name="Asadollahi M."/>
            <person name="Askin M."/>
            <person name="Barry K."/>
            <person name="Battaglia E."/>
            <person name="Bayram O."/>
            <person name="Benocci T."/>
            <person name="Braus-Stromeyer S.A."/>
            <person name="Caldana C."/>
            <person name="Canovas D."/>
            <person name="Cerqueira G.C."/>
            <person name="Chen F."/>
            <person name="Chen W."/>
            <person name="Choi C."/>
            <person name="Clum A."/>
            <person name="Dos Santos R.A."/>
            <person name="Damasio A.R."/>
            <person name="Diallinas G."/>
            <person name="Emri T."/>
            <person name="Fekete E."/>
            <person name="Flipphi M."/>
            <person name="Freyberg S."/>
            <person name="Gallo A."/>
            <person name="Gournas C."/>
            <person name="Habgood R."/>
            <person name="Hainaut M."/>
            <person name="Harispe M.L."/>
            <person name="Henrissat B."/>
            <person name="Hilden K.S."/>
            <person name="Hope R."/>
            <person name="Hossain A."/>
            <person name="Karabika E."/>
            <person name="Karaffa L."/>
            <person name="Karanyi Z."/>
            <person name="Krasevec N."/>
            <person name="Kuo A."/>
            <person name="Kusch H."/>
            <person name="LaButti K."/>
            <person name="Lagendijk E.L."/>
            <person name="Lapidus A."/>
            <person name="Levasseur A."/>
            <person name="Lindquist E."/>
            <person name="Lipzen A."/>
            <person name="Logrieco A.F."/>
            <person name="MacCabe A."/>
            <person name="Maekelae M.R."/>
            <person name="Malavazi I."/>
            <person name="Melin P."/>
            <person name="Meyer V."/>
            <person name="Mielnichuk N."/>
            <person name="Miskei M."/>
            <person name="Molnar A.P."/>
            <person name="Mule G."/>
            <person name="Ngan C.Y."/>
            <person name="Orejas M."/>
            <person name="Orosz E."/>
            <person name="Ouedraogo J.P."/>
            <person name="Overkamp K.M."/>
            <person name="Park H.-S."/>
            <person name="Perrone G."/>
            <person name="Piumi F."/>
            <person name="Punt P.J."/>
            <person name="Ram A.F."/>
            <person name="Ramon A."/>
            <person name="Rauscher S."/>
            <person name="Record E."/>
            <person name="Riano-Pachon D.M."/>
            <person name="Robert V."/>
            <person name="Roehrig J."/>
            <person name="Ruller R."/>
            <person name="Salamov A."/>
            <person name="Salih N.S."/>
            <person name="Samson R.A."/>
            <person name="Sandor E."/>
            <person name="Sanguinetti M."/>
            <person name="Schuetze T."/>
            <person name="Sepcic K."/>
            <person name="Shelest E."/>
            <person name="Sherlock G."/>
            <person name="Sophianopoulou V."/>
            <person name="Squina F.M."/>
            <person name="Sun H."/>
            <person name="Susca A."/>
            <person name="Todd R.B."/>
            <person name="Tsang A."/>
            <person name="Unkles S.E."/>
            <person name="van de Wiele N."/>
            <person name="van Rossen-Uffink D."/>
            <person name="Oliveira J.V."/>
            <person name="Vesth T.C."/>
            <person name="Visser J."/>
            <person name="Yu J.-H."/>
            <person name="Zhou M."/>
            <person name="Andersen M.R."/>
            <person name="Archer D.B."/>
            <person name="Baker S.E."/>
            <person name="Benoit I."/>
            <person name="Brakhage A.A."/>
            <person name="Braus G.H."/>
            <person name="Fischer R."/>
            <person name="Frisvad J.C."/>
            <person name="Goldman G.H."/>
            <person name="Houbraken J."/>
            <person name="Oakley B."/>
            <person name="Pocsi I."/>
            <person name="Scazzocchio C."/>
            <person name="Seiboth B."/>
            <person name="vanKuyk P.A."/>
            <person name="Wortman J."/>
            <person name="Dyer P.S."/>
            <person name="Grigoriev I.V."/>
        </authorList>
    </citation>
    <scope>NUCLEOTIDE SEQUENCE [LARGE SCALE GENOMIC DNA]</scope>
    <source>
        <strain evidence="9">ATCC 16872 / CBS 172.66 / WB 5094</strain>
    </source>
</reference>
<keyword evidence="9" id="KW-1185">Reference proteome</keyword>
<keyword evidence="6" id="KW-0408">Iron</keyword>
<dbReference type="SUPFAM" id="SSF48264">
    <property type="entry name" value="Cytochrome P450"/>
    <property type="match status" value="1"/>
</dbReference>
<evidence type="ECO:0000256" key="1">
    <source>
        <dbReference type="ARBA" id="ARBA00001971"/>
    </source>
</evidence>
<gene>
    <name evidence="8" type="ORF">ASPACDRAFT_47545</name>
</gene>
<evidence type="ECO:0000256" key="7">
    <source>
        <dbReference type="ARBA" id="ARBA00023033"/>
    </source>
</evidence>
<dbReference type="GO" id="GO:0016705">
    <property type="term" value="F:oxidoreductase activity, acting on paired donors, with incorporation or reduction of molecular oxygen"/>
    <property type="evidence" value="ECO:0007669"/>
    <property type="project" value="InterPro"/>
</dbReference>
<dbReference type="InterPro" id="IPR036396">
    <property type="entry name" value="Cyt_P450_sf"/>
</dbReference>
<dbReference type="GO" id="GO:0005506">
    <property type="term" value="F:iron ion binding"/>
    <property type="evidence" value="ECO:0007669"/>
    <property type="project" value="InterPro"/>
</dbReference>
<dbReference type="VEuPathDB" id="FungiDB:ASPACDRAFT_47545"/>
<dbReference type="EMBL" id="KV878988">
    <property type="protein sequence ID" value="OJJ95655.1"/>
    <property type="molecule type" value="Genomic_DNA"/>
</dbReference>
<organism evidence="8 9">
    <name type="scientific">Aspergillus aculeatus (strain ATCC 16872 / CBS 172.66 / WB 5094)</name>
    <dbReference type="NCBI Taxonomy" id="690307"/>
    <lineage>
        <taxon>Eukaryota</taxon>
        <taxon>Fungi</taxon>
        <taxon>Dikarya</taxon>
        <taxon>Ascomycota</taxon>
        <taxon>Pezizomycotina</taxon>
        <taxon>Eurotiomycetes</taxon>
        <taxon>Eurotiomycetidae</taxon>
        <taxon>Eurotiales</taxon>
        <taxon>Aspergillaceae</taxon>
        <taxon>Aspergillus</taxon>
        <taxon>Aspergillus subgen. Circumdati</taxon>
    </lineage>
</organism>
<dbReference type="Proteomes" id="UP000184546">
    <property type="component" value="Unassembled WGS sequence"/>
</dbReference>
<name>A0A1L9WHR8_ASPA1</name>
<evidence type="ECO:0000256" key="5">
    <source>
        <dbReference type="ARBA" id="ARBA00023002"/>
    </source>
</evidence>
<dbReference type="InterPro" id="IPR050364">
    <property type="entry name" value="Cytochrome_P450_fung"/>
</dbReference>
<dbReference type="STRING" id="690307.A0A1L9WHR8"/>
<evidence type="ECO:0000256" key="4">
    <source>
        <dbReference type="ARBA" id="ARBA00022723"/>
    </source>
</evidence>
<keyword evidence="7" id="KW-0503">Monooxygenase</keyword>
<comment type="similarity">
    <text evidence="2">Belongs to the cytochrome P450 family.</text>
</comment>
<accession>A0A1L9WHR8</accession>
<dbReference type="InterPro" id="IPR001128">
    <property type="entry name" value="Cyt_P450"/>
</dbReference>
<keyword evidence="3" id="KW-0349">Heme</keyword>
<dbReference type="RefSeq" id="XP_020051995.1">
    <property type="nucleotide sequence ID" value="XM_020201982.1"/>
</dbReference>
<dbReference type="GO" id="GO:0020037">
    <property type="term" value="F:heme binding"/>
    <property type="evidence" value="ECO:0007669"/>
    <property type="project" value="InterPro"/>
</dbReference>
<evidence type="ECO:0000313" key="8">
    <source>
        <dbReference type="EMBL" id="OJJ95655.1"/>
    </source>
</evidence>
<keyword evidence="4" id="KW-0479">Metal-binding</keyword>
<sequence>MHKFPKVLPFIQETLRWRPIVPLGAPHATTQEDEYRGLRIPAGATVLPNHWAMDLDDAVFDDPFALAPITVFDTGERYESDSSKMLQSALSGPVDLKASVSVRSSYRKEVIEELLALAEQDRAVFMPQAHGGDDADIKHGNFQMCGTQDYTMLHRE</sequence>
<dbReference type="PANTHER" id="PTHR46300:SF1">
    <property type="entry name" value="P450, PUTATIVE (EUROFUNG)-RELATED"/>
    <property type="match status" value="1"/>
</dbReference>
<comment type="cofactor">
    <cofactor evidence="1">
        <name>heme</name>
        <dbReference type="ChEBI" id="CHEBI:30413"/>
    </cofactor>
</comment>
<keyword evidence="5" id="KW-0560">Oxidoreductase</keyword>
<evidence type="ECO:0000256" key="3">
    <source>
        <dbReference type="ARBA" id="ARBA00022617"/>
    </source>
</evidence>
<evidence type="ECO:0000256" key="2">
    <source>
        <dbReference type="ARBA" id="ARBA00010617"/>
    </source>
</evidence>
<dbReference type="GO" id="GO:0004497">
    <property type="term" value="F:monooxygenase activity"/>
    <property type="evidence" value="ECO:0007669"/>
    <property type="project" value="UniProtKB-KW"/>
</dbReference>
<dbReference type="OrthoDB" id="1470350at2759"/>
<dbReference type="OMA" id="SETEXDE"/>
<dbReference type="Gene3D" id="1.10.630.10">
    <property type="entry name" value="Cytochrome P450"/>
    <property type="match status" value="1"/>
</dbReference>
<dbReference type="GeneID" id="30975796"/>
<protein>
    <submittedName>
        <fullName evidence="8">Uncharacterized protein</fullName>
    </submittedName>
</protein>
<dbReference type="AlphaFoldDB" id="A0A1L9WHR8"/>
<dbReference type="PANTHER" id="PTHR46300">
    <property type="entry name" value="P450, PUTATIVE (EUROFUNG)-RELATED-RELATED"/>
    <property type="match status" value="1"/>
</dbReference>
<evidence type="ECO:0000256" key="6">
    <source>
        <dbReference type="ARBA" id="ARBA00023004"/>
    </source>
</evidence>
<evidence type="ECO:0000313" key="9">
    <source>
        <dbReference type="Proteomes" id="UP000184546"/>
    </source>
</evidence>